<feature type="transmembrane region" description="Helical" evidence="9">
    <location>
        <begin position="153"/>
        <end position="172"/>
    </location>
</feature>
<dbReference type="AlphaFoldDB" id="A0A6J4GZ56"/>
<gene>
    <name evidence="10" type="ORF">AVDCRST_MAG83-1020</name>
</gene>
<dbReference type="NCBIfam" id="NF007867">
    <property type="entry name" value="PRK10577.1-3"/>
    <property type="match status" value="1"/>
</dbReference>
<dbReference type="RefSeq" id="WP_294563199.1">
    <property type="nucleotide sequence ID" value="NZ_CADCTE010000001.1"/>
</dbReference>
<keyword evidence="5 9" id="KW-0812">Transmembrane</keyword>
<evidence type="ECO:0000256" key="7">
    <source>
        <dbReference type="ARBA" id="ARBA00023136"/>
    </source>
</evidence>
<keyword evidence="6 9" id="KW-1133">Transmembrane helix</keyword>
<feature type="transmembrane region" description="Helical" evidence="9">
    <location>
        <begin position="127"/>
        <end position="147"/>
    </location>
</feature>
<sequence>MTETVKRAAPAARPAPAEPEAVAGAPVLPHPRPVPRARGSAAVTAGVGLVVLVIFALIHLTQGTADVGPADLLGLLTGGGSDQEAAVLVASRIPRLAAGALVGVALGVAGAALQSATRNVLAAPDTLAVNAGAHFVIVAVAAFGITLPALLSGGLAFIGGLAAALLVLSLSGGGANGNGGPIRLVLAGTALALGLHSATGALLLLFSQETTGLYAWGQGSLAQSRPDELLQFTPVVLAAAAGLVVLSRRLDLLGLGDDASRLAGADPRLARVGAVVLAVVLSASAVAIAGPIGFVGLCAPAMVRLLASRVRGLGRHRALLPVSGLAGAVVVIGADVVVRGVFGAQAGVEVPTGAVTTVFGAVFLVVLALRMSDAGLSAAGDALARLRSRRFFLAVLAGLVFLLVGLLVAGALLGDAKLLLGDLANWLTGRSGDRVSAVLETRVPRVVAAVLAGAALAIAGALIQAVSRNSLAEPGILGVSGGGGLAAILVITTVPLAGSWLITGSALLGSAVAALLVFGLAFRGGLQQNRLVLIGIGVSAGLAAVITVLLVATDPYNQTKALTWLSGSTYGRTFASTLPPLAALALTLPVLTGLRRDLDLIAVDDDSPRVLGVRLTASRLLVLSAAVLLTAGAVSSVGVIAFVGLVAPHAARSLVGARHVRVLPVAALIGACTVVLADAVGRTVIAPAQIPAGIMTALVGAPYFVYLLWRSRVDRTA</sequence>
<organism evidence="10">
    <name type="scientific">uncultured Arthrobacter sp</name>
    <dbReference type="NCBI Taxonomy" id="114050"/>
    <lineage>
        <taxon>Bacteria</taxon>
        <taxon>Bacillati</taxon>
        <taxon>Actinomycetota</taxon>
        <taxon>Actinomycetes</taxon>
        <taxon>Micrococcales</taxon>
        <taxon>Micrococcaceae</taxon>
        <taxon>Arthrobacter</taxon>
        <taxon>environmental samples</taxon>
    </lineage>
</organism>
<feature type="transmembrane region" description="Helical" evidence="9">
    <location>
        <begin position="184"/>
        <end position="206"/>
    </location>
</feature>
<feature type="transmembrane region" description="Helical" evidence="9">
    <location>
        <begin position="531"/>
        <end position="552"/>
    </location>
</feature>
<feature type="transmembrane region" description="Helical" evidence="9">
    <location>
        <begin position="475"/>
        <end position="494"/>
    </location>
</feature>
<feature type="transmembrane region" description="Helical" evidence="9">
    <location>
        <begin position="620"/>
        <end position="647"/>
    </location>
</feature>
<evidence type="ECO:0000256" key="5">
    <source>
        <dbReference type="ARBA" id="ARBA00022692"/>
    </source>
</evidence>
<feature type="transmembrane region" description="Helical" evidence="9">
    <location>
        <begin position="96"/>
        <end position="115"/>
    </location>
</feature>
<dbReference type="InterPro" id="IPR000522">
    <property type="entry name" value="ABC_transptr_permease_BtuC"/>
</dbReference>
<evidence type="ECO:0000256" key="8">
    <source>
        <dbReference type="SAM" id="MobiDB-lite"/>
    </source>
</evidence>
<dbReference type="Pfam" id="PF01032">
    <property type="entry name" value="FecCD"/>
    <property type="match status" value="2"/>
</dbReference>
<feature type="transmembrane region" description="Helical" evidence="9">
    <location>
        <begin position="659"/>
        <end position="677"/>
    </location>
</feature>
<evidence type="ECO:0000313" key="10">
    <source>
        <dbReference type="EMBL" id="CAA9209957.1"/>
    </source>
</evidence>
<dbReference type="GO" id="GO:0022857">
    <property type="term" value="F:transmembrane transporter activity"/>
    <property type="evidence" value="ECO:0007669"/>
    <property type="project" value="InterPro"/>
</dbReference>
<feature type="transmembrane region" description="Helical" evidence="9">
    <location>
        <begin position="350"/>
        <end position="370"/>
    </location>
</feature>
<reference evidence="10" key="1">
    <citation type="submission" date="2020-02" db="EMBL/GenBank/DDBJ databases">
        <authorList>
            <person name="Meier V. D."/>
        </authorList>
    </citation>
    <scope>NUCLEOTIDE SEQUENCE</scope>
    <source>
        <strain evidence="10">AVDCRST_MAG83</strain>
    </source>
</reference>
<feature type="compositionally biased region" description="Low complexity" evidence="8">
    <location>
        <begin position="7"/>
        <end position="27"/>
    </location>
</feature>
<dbReference type="PANTHER" id="PTHR30472:SF37">
    <property type="entry name" value="FE(3+) DICITRATE TRANSPORT SYSTEM PERMEASE PROTEIN FECD-RELATED"/>
    <property type="match status" value="1"/>
</dbReference>
<dbReference type="PANTHER" id="PTHR30472">
    <property type="entry name" value="FERRIC ENTEROBACTIN TRANSPORT SYSTEM PERMEASE PROTEIN"/>
    <property type="match status" value="1"/>
</dbReference>
<dbReference type="CDD" id="cd06550">
    <property type="entry name" value="TM_ABC_iron-siderophores_like"/>
    <property type="match status" value="2"/>
</dbReference>
<feature type="transmembrane region" description="Helical" evidence="9">
    <location>
        <begin position="500"/>
        <end position="522"/>
    </location>
</feature>
<feature type="transmembrane region" description="Helical" evidence="9">
    <location>
        <begin position="319"/>
        <end position="338"/>
    </location>
</feature>
<comment type="subcellular location">
    <subcellularLocation>
        <location evidence="1">Cell membrane</location>
        <topology evidence="1">Multi-pass membrane protein</topology>
    </subcellularLocation>
</comment>
<feature type="region of interest" description="Disordered" evidence="8">
    <location>
        <begin position="1"/>
        <end position="29"/>
    </location>
</feature>
<keyword evidence="4" id="KW-1003">Cell membrane</keyword>
<dbReference type="Gene3D" id="1.10.3470.10">
    <property type="entry name" value="ABC transporter involved in vitamin B12 uptake, BtuC"/>
    <property type="match status" value="2"/>
</dbReference>
<evidence type="ECO:0000256" key="4">
    <source>
        <dbReference type="ARBA" id="ARBA00022475"/>
    </source>
</evidence>
<keyword evidence="3" id="KW-0813">Transport</keyword>
<keyword evidence="7 9" id="KW-0472">Membrane</keyword>
<evidence type="ECO:0000256" key="9">
    <source>
        <dbReference type="SAM" id="Phobius"/>
    </source>
</evidence>
<comment type="similarity">
    <text evidence="2">Belongs to the binding-protein-dependent transport system permease family. FecCD subfamily.</text>
</comment>
<evidence type="ECO:0000256" key="3">
    <source>
        <dbReference type="ARBA" id="ARBA00022448"/>
    </source>
</evidence>
<dbReference type="EMBL" id="CADCTE010000001">
    <property type="protein sequence ID" value="CAA9209957.1"/>
    <property type="molecule type" value="Genomic_DNA"/>
</dbReference>
<dbReference type="GO" id="GO:0033214">
    <property type="term" value="P:siderophore-iron import into cell"/>
    <property type="evidence" value="ECO:0007669"/>
    <property type="project" value="TreeGrafter"/>
</dbReference>
<dbReference type="SUPFAM" id="SSF81345">
    <property type="entry name" value="ABC transporter involved in vitamin B12 uptake, BtuC"/>
    <property type="match status" value="2"/>
</dbReference>
<evidence type="ECO:0000256" key="2">
    <source>
        <dbReference type="ARBA" id="ARBA00007935"/>
    </source>
</evidence>
<evidence type="ECO:0000256" key="6">
    <source>
        <dbReference type="ARBA" id="ARBA00022989"/>
    </source>
</evidence>
<evidence type="ECO:0000256" key="1">
    <source>
        <dbReference type="ARBA" id="ARBA00004651"/>
    </source>
</evidence>
<feature type="transmembrane region" description="Helical" evidence="9">
    <location>
        <begin position="41"/>
        <end position="60"/>
    </location>
</feature>
<feature type="transmembrane region" description="Helical" evidence="9">
    <location>
        <begin position="446"/>
        <end position="463"/>
    </location>
</feature>
<dbReference type="GO" id="GO:0005886">
    <property type="term" value="C:plasma membrane"/>
    <property type="evidence" value="ECO:0007669"/>
    <property type="project" value="UniProtKB-SubCell"/>
</dbReference>
<proteinExistence type="inferred from homology"/>
<name>A0A6J4GZ56_9MICC</name>
<feature type="transmembrane region" description="Helical" evidence="9">
    <location>
        <begin position="689"/>
        <end position="709"/>
    </location>
</feature>
<accession>A0A6J4GZ56</accession>
<dbReference type="InterPro" id="IPR037294">
    <property type="entry name" value="ABC_BtuC-like"/>
</dbReference>
<protein>
    <submittedName>
        <fullName evidence="10">Ferric hydroxamate ABC transporter, permease component FhuB</fullName>
    </submittedName>
</protein>
<feature type="transmembrane region" description="Helical" evidence="9">
    <location>
        <begin position="391"/>
        <end position="413"/>
    </location>
</feature>